<dbReference type="InterPro" id="IPR012347">
    <property type="entry name" value="Ferritin-like"/>
</dbReference>
<dbReference type="GO" id="GO:0006826">
    <property type="term" value="P:iron ion transport"/>
    <property type="evidence" value="ECO:0007669"/>
    <property type="project" value="InterPro"/>
</dbReference>
<evidence type="ECO:0000256" key="5">
    <source>
        <dbReference type="PIRSR" id="PIRSR601519-1"/>
    </source>
</evidence>
<evidence type="ECO:0000256" key="2">
    <source>
        <dbReference type="ARBA" id="ARBA00022434"/>
    </source>
</evidence>
<dbReference type="GO" id="GO:0008198">
    <property type="term" value="F:ferrous iron binding"/>
    <property type="evidence" value="ECO:0007669"/>
    <property type="project" value="TreeGrafter"/>
</dbReference>
<comment type="similarity">
    <text evidence="1 6">Belongs to the ferritin family.</text>
</comment>
<dbReference type="PROSITE" id="PS00204">
    <property type="entry name" value="FERRITIN_2"/>
    <property type="match status" value="1"/>
</dbReference>
<evidence type="ECO:0000256" key="4">
    <source>
        <dbReference type="ARBA" id="ARBA00023004"/>
    </source>
</evidence>
<feature type="binding site" evidence="5">
    <location>
        <position position="214"/>
    </location>
    <ligand>
        <name>Fe cation</name>
        <dbReference type="ChEBI" id="CHEBI:24875"/>
        <label>1</label>
    </ligand>
</feature>
<protein>
    <recommendedName>
        <fullName evidence="6">Ferritin</fullName>
        <ecNumber evidence="6">1.16.3.1</ecNumber>
    </recommendedName>
</protein>
<comment type="catalytic activity">
    <reaction evidence="6">
        <text>4 Fe(2+) + O2 + 4 H(+) = 4 Fe(3+) + 2 H2O</text>
        <dbReference type="Rhea" id="RHEA:11148"/>
        <dbReference type="ChEBI" id="CHEBI:15377"/>
        <dbReference type="ChEBI" id="CHEBI:15378"/>
        <dbReference type="ChEBI" id="CHEBI:15379"/>
        <dbReference type="ChEBI" id="CHEBI:29033"/>
        <dbReference type="ChEBI" id="CHEBI:29034"/>
        <dbReference type="EC" id="1.16.3.1"/>
    </reaction>
</comment>
<dbReference type="InterPro" id="IPR001519">
    <property type="entry name" value="Ferritin"/>
</dbReference>
<dbReference type="InterPro" id="IPR014034">
    <property type="entry name" value="Ferritin_CS"/>
</dbReference>
<evidence type="ECO:0000256" key="6">
    <source>
        <dbReference type="RuleBase" id="RU361145"/>
    </source>
</evidence>
<organism evidence="8 9">
    <name type="scientific">Drosophila gunungcola</name>
    <name type="common">fruit fly</name>
    <dbReference type="NCBI Taxonomy" id="103775"/>
    <lineage>
        <taxon>Eukaryota</taxon>
        <taxon>Metazoa</taxon>
        <taxon>Ecdysozoa</taxon>
        <taxon>Arthropoda</taxon>
        <taxon>Hexapoda</taxon>
        <taxon>Insecta</taxon>
        <taxon>Pterygota</taxon>
        <taxon>Neoptera</taxon>
        <taxon>Endopterygota</taxon>
        <taxon>Diptera</taxon>
        <taxon>Brachycera</taxon>
        <taxon>Muscomorpha</taxon>
        <taxon>Ephydroidea</taxon>
        <taxon>Drosophilidae</taxon>
        <taxon>Drosophila</taxon>
        <taxon>Sophophora</taxon>
    </lineage>
</organism>
<evidence type="ECO:0000313" key="8">
    <source>
        <dbReference type="EMBL" id="KAI8034462.1"/>
    </source>
</evidence>
<evidence type="ECO:0000256" key="1">
    <source>
        <dbReference type="ARBA" id="ARBA00007513"/>
    </source>
</evidence>
<reference evidence="8" key="1">
    <citation type="journal article" date="2023" name="Genome Biol. Evol.">
        <title>Long-read-based Genome Assembly of Drosophila gunungcola Reveals Fewer Chemosensory Genes in Flower-breeding Species.</title>
        <authorList>
            <person name="Negi A."/>
            <person name="Liao B.Y."/>
            <person name="Yeh S.D."/>
        </authorList>
    </citation>
    <scope>NUCLEOTIDE SEQUENCE</scope>
    <source>
        <strain evidence="8">Sukarami</strain>
    </source>
</reference>
<comment type="caution">
    <text evidence="8">The sequence shown here is derived from an EMBL/GenBank/DDBJ whole genome shotgun (WGS) entry which is preliminary data.</text>
</comment>
<dbReference type="GO" id="GO:0004322">
    <property type="term" value="F:ferroxidase activity"/>
    <property type="evidence" value="ECO:0007669"/>
    <property type="project" value="UniProtKB-EC"/>
</dbReference>
<comment type="function">
    <text evidence="6">Stores iron in a soluble, non-toxic, readily available form. Important for iron homeostasis. Iron is taken up in the ferrous form and deposited as ferric hydroxides after oxidation.</text>
</comment>
<feature type="binding site" evidence="5">
    <location>
        <position position="180"/>
    </location>
    <ligand>
        <name>Fe cation</name>
        <dbReference type="ChEBI" id="CHEBI:24875"/>
        <label>1</label>
    </ligand>
</feature>
<keyword evidence="3 5" id="KW-0479">Metal-binding</keyword>
<dbReference type="GO" id="GO:0008199">
    <property type="term" value="F:ferric iron binding"/>
    <property type="evidence" value="ECO:0007669"/>
    <property type="project" value="InterPro"/>
</dbReference>
<evidence type="ECO:0000313" key="9">
    <source>
        <dbReference type="Proteomes" id="UP001059596"/>
    </source>
</evidence>
<keyword evidence="9" id="KW-1185">Reference proteome</keyword>
<dbReference type="InterPro" id="IPR008331">
    <property type="entry name" value="Ferritin_DPS_dom"/>
</dbReference>
<keyword evidence="4 5" id="KW-0408">Iron</keyword>
<dbReference type="GO" id="GO:0006879">
    <property type="term" value="P:intracellular iron ion homeostasis"/>
    <property type="evidence" value="ECO:0007669"/>
    <property type="project" value="UniProtKB-KW"/>
</dbReference>
<dbReference type="Pfam" id="PF00210">
    <property type="entry name" value="Ferritin"/>
    <property type="match status" value="1"/>
</dbReference>
<dbReference type="GO" id="GO:0005737">
    <property type="term" value="C:cytoplasm"/>
    <property type="evidence" value="ECO:0007669"/>
    <property type="project" value="TreeGrafter"/>
</dbReference>
<dbReference type="PANTHER" id="PTHR11431">
    <property type="entry name" value="FERRITIN"/>
    <property type="match status" value="1"/>
</dbReference>
<dbReference type="PROSITE" id="PS50905">
    <property type="entry name" value="FERRITIN_LIKE"/>
    <property type="match status" value="1"/>
</dbReference>
<name>A0A9Q0BJH7_9MUSC</name>
<dbReference type="EC" id="1.16.3.1" evidence="6"/>
<proteinExistence type="inferred from homology"/>
<evidence type="ECO:0000259" key="7">
    <source>
        <dbReference type="PROSITE" id="PS50905"/>
    </source>
</evidence>
<accession>A0A9Q0BJH7</accession>
<dbReference type="CDD" id="cd01056">
    <property type="entry name" value="Euk_Ferritin"/>
    <property type="match status" value="1"/>
</dbReference>
<sequence length="252" mass="29263">MNDVEINGRIWMGRLRSLDTCPNRPSWHFRHSVCVLAFNSKLYGFLNLKKKKFLDLQKKKKKKTKDMALCFRNIKRHMCMLMRQNFAKSCESKLNDQINMELKACHQYLAMAYHFDRSDISSPGLHRFFLQSSMEEREHAEKIMKYMNKRGGLIVLSSVPEPLPCFASSLDALKQALKMELEVNQHLLDLHTLAGEESDPNLCDFIEANFLQEQVDGQKILADYICQLEKAQSDVGDYLFDKYMGVGMHANK</sequence>
<dbReference type="Proteomes" id="UP001059596">
    <property type="component" value="Unassembled WGS sequence"/>
</dbReference>
<feature type="binding site" evidence="5">
    <location>
        <position position="139"/>
    </location>
    <ligand>
        <name>Fe cation</name>
        <dbReference type="ChEBI" id="CHEBI:24875"/>
        <label>1</label>
    </ligand>
</feature>
<dbReference type="AlphaFoldDB" id="A0A9Q0BJH7"/>
<feature type="binding site" evidence="5">
    <location>
        <position position="101"/>
    </location>
    <ligand>
        <name>Fe cation</name>
        <dbReference type="ChEBI" id="CHEBI:24875"/>
        <label>1</label>
    </ligand>
</feature>
<dbReference type="InterPro" id="IPR009040">
    <property type="entry name" value="Ferritin-like_diiron"/>
</dbReference>
<evidence type="ECO:0000256" key="3">
    <source>
        <dbReference type="ARBA" id="ARBA00022723"/>
    </source>
</evidence>
<feature type="domain" description="Ferritin-like diiron" evidence="7">
    <location>
        <begin position="84"/>
        <end position="232"/>
    </location>
</feature>
<dbReference type="EMBL" id="JAMKOV010000072">
    <property type="protein sequence ID" value="KAI8034462.1"/>
    <property type="molecule type" value="Genomic_DNA"/>
</dbReference>
<gene>
    <name evidence="8" type="ORF">M5D96_012736</name>
</gene>
<dbReference type="OrthoDB" id="186462at2759"/>
<dbReference type="SUPFAM" id="SSF47240">
    <property type="entry name" value="Ferritin-like"/>
    <property type="match status" value="1"/>
</dbReference>
<keyword evidence="6" id="KW-0560">Oxidoreductase</keyword>
<dbReference type="InterPro" id="IPR009078">
    <property type="entry name" value="Ferritin-like_SF"/>
</dbReference>
<feature type="binding site" evidence="5">
    <location>
        <position position="136"/>
    </location>
    <ligand>
        <name>Fe cation</name>
        <dbReference type="ChEBI" id="CHEBI:24875"/>
        <label>1</label>
    </ligand>
</feature>
<dbReference type="Gene3D" id="1.20.1260.10">
    <property type="match status" value="1"/>
</dbReference>
<dbReference type="PANTHER" id="PTHR11431:SF75">
    <property type="entry name" value="FERRITIN"/>
    <property type="match status" value="1"/>
</dbReference>
<keyword evidence="2 6" id="KW-0409">Iron storage</keyword>
<dbReference type="FunFam" id="1.20.1260.10:FF:000002">
    <property type="entry name" value="Ferritin, mitochondrial"/>
    <property type="match status" value="1"/>
</dbReference>